<comment type="caution">
    <text evidence="1">The sequence shown here is derived from an EMBL/GenBank/DDBJ whole genome shotgun (WGS) entry which is preliminary data.</text>
</comment>
<accession>A0AAV2ZLI8</accession>
<gene>
    <name evidence="1" type="ORF">GDO54_005492</name>
</gene>
<keyword evidence="2" id="KW-1185">Reference proteome</keyword>
<dbReference type="Proteomes" id="UP001181693">
    <property type="component" value="Unassembled WGS sequence"/>
</dbReference>
<sequence length="87" mass="10258">MEINWSFAFFLNTLAVPPSFFVHIRSQGSYRFDLSLQIKSVIADYMEGFRRQKRKIPRSFSQSNFLIFFLTARVSQRIKSTLAIVFL</sequence>
<organism evidence="1 2">
    <name type="scientific">Pyxicephalus adspersus</name>
    <name type="common">African bullfrog</name>
    <dbReference type="NCBI Taxonomy" id="30357"/>
    <lineage>
        <taxon>Eukaryota</taxon>
        <taxon>Metazoa</taxon>
        <taxon>Chordata</taxon>
        <taxon>Craniata</taxon>
        <taxon>Vertebrata</taxon>
        <taxon>Euteleostomi</taxon>
        <taxon>Amphibia</taxon>
        <taxon>Batrachia</taxon>
        <taxon>Anura</taxon>
        <taxon>Neobatrachia</taxon>
        <taxon>Ranoidea</taxon>
        <taxon>Pyxicephalidae</taxon>
        <taxon>Pyxicephalinae</taxon>
        <taxon>Pyxicephalus</taxon>
    </lineage>
</organism>
<evidence type="ECO:0000313" key="1">
    <source>
        <dbReference type="EMBL" id="DBA14538.1"/>
    </source>
</evidence>
<dbReference type="EMBL" id="DYDO01000013">
    <property type="protein sequence ID" value="DBA14538.1"/>
    <property type="molecule type" value="Genomic_DNA"/>
</dbReference>
<name>A0AAV2ZLI8_PYXAD</name>
<proteinExistence type="predicted"/>
<protein>
    <submittedName>
        <fullName evidence="1">Uncharacterized protein</fullName>
    </submittedName>
</protein>
<reference evidence="1" key="1">
    <citation type="thesis" date="2020" institute="ProQuest LLC" country="789 East Eisenhower Parkway, Ann Arbor, MI, USA">
        <title>Comparative Genomics and Chromosome Evolution.</title>
        <authorList>
            <person name="Mudd A.B."/>
        </authorList>
    </citation>
    <scope>NUCLEOTIDE SEQUENCE</scope>
    <source>
        <strain evidence="1">1538</strain>
        <tissue evidence="1">Blood</tissue>
    </source>
</reference>
<evidence type="ECO:0000313" key="2">
    <source>
        <dbReference type="Proteomes" id="UP001181693"/>
    </source>
</evidence>
<dbReference type="AlphaFoldDB" id="A0AAV2ZLI8"/>